<name>A0A0L9TW07_PHAAN</name>
<evidence type="ECO:0000313" key="3">
    <source>
        <dbReference type="Proteomes" id="UP000053144"/>
    </source>
</evidence>
<evidence type="ECO:0000256" key="1">
    <source>
        <dbReference type="SAM" id="MobiDB-lite"/>
    </source>
</evidence>
<dbReference type="AlphaFoldDB" id="A0A0L9TW07"/>
<dbReference type="EMBL" id="CM003372">
    <property type="protein sequence ID" value="KOM34735.1"/>
    <property type="molecule type" value="Genomic_DNA"/>
</dbReference>
<gene>
    <name evidence="2" type="ORF">LR48_Vigan02g088500</name>
</gene>
<feature type="region of interest" description="Disordered" evidence="1">
    <location>
        <begin position="63"/>
        <end position="114"/>
    </location>
</feature>
<reference evidence="3" key="1">
    <citation type="journal article" date="2015" name="Proc. Natl. Acad. Sci. U.S.A.">
        <title>Genome sequencing of adzuki bean (Vigna angularis) provides insight into high starch and low fat accumulation and domestication.</title>
        <authorList>
            <person name="Yang K."/>
            <person name="Tian Z."/>
            <person name="Chen C."/>
            <person name="Luo L."/>
            <person name="Zhao B."/>
            <person name="Wang Z."/>
            <person name="Yu L."/>
            <person name="Li Y."/>
            <person name="Sun Y."/>
            <person name="Li W."/>
            <person name="Chen Y."/>
            <person name="Li Y."/>
            <person name="Zhang Y."/>
            <person name="Ai D."/>
            <person name="Zhao J."/>
            <person name="Shang C."/>
            <person name="Ma Y."/>
            <person name="Wu B."/>
            <person name="Wang M."/>
            <person name="Gao L."/>
            <person name="Sun D."/>
            <person name="Zhang P."/>
            <person name="Guo F."/>
            <person name="Wang W."/>
            <person name="Li Y."/>
            <person name="Wang J."/>
            <person name="Varshney R.K."/>
            <person name="Wang J."/>
            <person name="Ling H.Q."/>
            <person name="Wan P."/>
        </authorList>
    </citation>
    <scope>NUCLEOTIDE SEQUENCE</scope>
    <source>
        <strain evidence="3">cv. Jingnong 6</strain>
    </source>
</reference>
<protein>
    <submittedName>
        <fullName evidence="2">Uncharacterized protein</fullName>
    </submittedName>
</protein>
<proteinExistence type="predicted"/>
<evidence type="ECO:0000313" key="2">
    <source>
        <dbReference type="EMBL" id="KOM34735.1"/>
    </source>
</evidence>
<feature type="compositionally biased region" description="Acidic residues" evidence="1">
    <location>
        <begin position="82"/>
        <end position="114"/>
    </location>
</feature>
<dbReference type="Proteomes" id="UP000053144">
    <property type="component" value="Chromosome 2"/>
</dbReference>
<organism evidence="2 3">
    <name type="scientific">Phaseolus angularis</name>
    <name type="common">Azuki bean</name>
    <name type="synonym">Vigna angularis</name>
    <dbReference type="NCBI Taxonomy" id="3914"/>
    <lineage>
        <taxon>Eukaryota</taxon>
        <taxon>Viridiplantae</taxon>
        <taxon>Streptophyta</taxon>
        <taxon>Embryophyta</taxon>
        <taxon>Tracheophyta</taxon>
        <taxon>Spermatophyta</taxon>
        <taxon>Magnoliopsida</taxon>
        <taxon>eudicotyledons</taxon>
        <taxon>Gunneridae</taxon>
        <taxon>Pentapetalae</taxon>
        <taxon>rosids</taxon>
        <taxon>fabids</taxon>
        <taxon>Fabales</taxon>
        <taxon>Fabaceae</taxon>
        <taxon>Papilionoideae</taxon>
        <taxon>50 kb inversion clade</taxon>
        <taxon>NPAAA clade</taxon>
        <taxon>indigoferoid/millettioid clade</taxon>
        <taxon>Phaseoleae</taxon>
        <taxon>Vigna</taxon>
    </lineage>
</organism>
<sequence>MIKKKIVQQDLECDDEEFKPGKPVKYRNKLWIVMEIKVNVVIEIKAPYSRRVKKDDFMTHVAWPTNPAQASGGARASRAAAMEEDDDDEEEDEDEDEEEDEEEDDDERCDDSRG</sequence>
<accession>A0A0L9TW07</accession>
<dbReference type="Gramene" id="KOM34735">
    <property type="protein sequence ID" value="KOM34735"/>
    <property type="gene ID" value="LR48_Vigan02g088500"/>
</dbReference>
<feature type="compositionally biased region" description="Low complexity" evidence="1">
    <location>
        <begin position="70"/>
        <end position="80"/>
    </location>
</feature>